<evidence type="ECO:0000256" key="2">
    <source>
        <dbReference type="ARBA" id="ARBA00012423"/>
    </source>
</evidence>
<dbReference type="Proteomes" id="UP000053257">
    <property type="component" value="Unassembled WGS sequence"/>
</dbReference>
<feature type="domain" description="Phospholipase/carboxylesterase/thioesterase" evidence="10">
    <location>
        <begin position="11"/>
        <end position="233"/>
    </location>
</feature>
<evidence type="ECO:0000256" key="3">
    <source>
        <dbReference type="ARBA" id="ARBA00014923"/>
    </source>
</evidence>
<dbReference type="EMBL" id="KN840455">
    <property type="protein sequence ID" value="KIP10410.1"/>
    <property type="molecule type" value="Genomic_DNA"/>
</dbReference>
<comment type="similarity">
    <text evidence="1">Belongs to the AB hydrolase superfamily. AB hydrolase 2 family.</text>
</comment>
<keyword evidence="6" id="KW-0276">Fatty acid metabolism</keyword>
<dbReference type="GO" id="GO:0008474">
    <property type="term" value="F:palmitoyl-(protein) hydrolase activity"/>
    <property type="evidence" value="ECO:0007669"/>
    <property type="project" value="UniProtKB-EC"/>
</dbReference>
<sequence length="239" mass="26039">MANLQPLKFLTVAARAKHTATVIFVHGLGDSGYGWQPVATMLGSSPSLKHIKWVLPHAPETPVTANGGAVMPSWFDIESFDFSTEDEPGMLRSVRSINELVAAEVDAGIPADRIIIGGFSQGGVISLLTGLTSERKLGGVAVMSSWLPLKTKFKAMANDHVKKIPIFWGHGKSDPLVRYPWAEQSVNFLKVQLRIAEATKENAVGIEFHGYAGLVHSANDEEVEDLQTWLERVIPAKED</sequence>
<keyword evidence="6" id="KW-0443">Lipid metabolism</keyword>
<dbReference type="PANTHER" id="PTHR10655">
    <property type="entry name" value="LYSOPHOSPHOLIPASE-RELATED"/>
    <property type="match status" value="1"/>
</dbReference>
<evidence type="ECO:0000256" key="7">
    <source>
        <dbReference type="ARBA" id="ARBA00029392"/>
    </source>
</evidence>
<dbReference type="GO" id="GO:0006631">
    <property type="term" value="P:fatty acid metabolic process"/>
    <property type="evidence" value="ECO:0007669"/>
    <property type="project" value="UniProtKB-KW"/>
</dbReference>
<dbReference type="InterPro" id="IPR050565">
    <property type="entry name" value="LYPA1-2/EST-like"/>
</dbReference>
<dbReference type="HOGENOM" id="CLU_049413_3_8_1"/>
<dbReference type="GO" id="GO:0005737">
    <property type="term" value="C:cytoplasm"/>
    <property type="evidence" value="ECO:0007669"/>
    <property type="project" value="TreeGrafter"/>
</dbReference>
<proteinExistence type="inferred from homology"/>
<evidence type="ECO:0000313" key="11">
    <source>
        <dbReference type="EMBL" id="KIP10410.1"/>
    </source>
</evidence>
<keyword evidence="4" id="KW-0719">Serine esterase</keyword>
<dbReference type="InterPro" id="IPR003140">
    <property type="entry name" value="PLipase/COase/thioEstase"/>
</dbReference>
<protein>
    <recommendedName>
        <fullName evidence="3">Acyl-protein thioesterase 1</fullName>
        <ecNumber evidence="2">3.1.2.22</ecNumber>
    </recommendedName>
    <alternativeName>
        <fullName evidence="8">Palmitoyl-protein hydrolase</fullName>
    </alternativeName>
</protein>
<evidence type="ECO:0000256" key="9">
    <source>
        <dbReference type="ARBA" id="ARBA00047337"/>
    </source>
</evidence>
<dbReference type="PANTHER" id="PTHR10655:SF17">
    <property type="entry name" value="LYSOPHOSPHOLIPASE-LIKE PROTEIN 1"/>
    <property type="match status" value="1"/>
</dbReference>
<evidence type="ECO:0000256" key="5">
    <source>
        <dbReference type="ARBA" id="ARBA00022801"/>
    </source>
</evidence>
<comment type="function">
    <text evidence="7">Hydrolyzes fatty acids from S-acylated cysteine residues in proteins with a strong preference for palmitoylated G-alpha proteins over other acyl substrates. Mediates the deacylation of G-alpha proteins such as GPA1 in vivo, but has weak or no activity toward palmitoylated Ras proteins. Has weak lysophospholipase activity in vitro; however such activity may not exist in vivo.</text>
</comment>
<evidence type="ECO:0000259" key="10">
    <source>
        <dbReference type="Pfam" id="PF02230"/>
    </source>
</evidence>
<dbReference type="SUPFAM" id="SSF53474">
    <property type="entry name" value="alpha/beta-Hydrolases"/>
    <property type="match status" value="1"/>
</dbReference>
<accession>A0A0C3SED6</accession>
<dbReference type="InterPro" id="IPR029058">
    <property type="entry name" value="AB_hydrolase_fold"/>
</dbReference>
<dbReference type="Pfam" id="PF02230">
    <property type="entry name" value="Abhydrolase_2"/>
    <property type="match status" value="1"/>
</dbReference>
<dbReference type="STRING" id="745531.A0A0C3SED6"/>
<dbReference type="AlphaFoldDB" id="A0A0C3SED6"/>
<dbReference type="EC" id="3.1.2.22" evidence="2"/>
<comment type="catalytic activity">
    <reaction evidence="9">
        <text>S-hexadecanoyl-L-cysteinyl-[protein] + H2O = L-cysteinyl-[protein] + hexadecanoate + H(+)</text>
        <dbReference type="Rhea" id="RHEA:19233"/>
        <dbReference type="Rhea" id="RHEA-COMP:10131"/>
        <dbReference type="Rhea" id="RHEA-COMP:11032"/>
        <dbReference type="ChEBI" id="CHEBI:7896"/>
        <dbReference type="ChEBI" id="CHEBI:15377"/>
        <dbReference type="ChEBI" id="CHEBI:15378"/>
        <dbReference type="ChEBI" id="CHEBI:29950"/>
        <dbReference type="ChEBI" id="CHEBI:74151"/>
        <dbReference type="EC" id="3.1.2.22"/>
    </reaction>
</comment>
<reference evidence="11 12" key="1">
    <citation type="journal article" date="2014" name="PLoS Genet.">
        <title>Analysis of the Phlebiopsis gigantea genome, transcriptome and secretome provides insight into its pioneer colonization strategies of wood.</title>
        <authorList>
            <person name="Hori C."/>
            <person name="Ishida T."/>
            <person name="Igarashi K."/>
            <person name="Samejima M."/>
            <person name="Suzuki H."/>
            <person name="Master E."/>
            <person name="Ferreira P."/>
            <person name="Ruiz-Duenas F.J."/>
            <person name="Held B."/>
            <person name="Canessa P."/>
            <person name="Larrondo L.F."/>
            <person name="Schmoll M."/>
            <person name="Druzhinina I.S."/>
            <person name="Kubicek C.P."/>
            <person name="Gaskell J.A."/>
            <person name="Kersten P."/>
            <person name="St John F."/>
            <person name="Glasner J."/>
            <person name="Sabat G."/>
            <person name="Splinter BonDurant S."/>
            <person name="Syed K."/>
            <person name="Yadav J."/>
            <person name="Mgbeahuruike A.C."/>
            <person name="Kovalchuk A."/>
            <person name="Asiegbu F.O."/>
            <person name="Lackner G."/>
            <person name="Hoffmeister D."/>
            <person name="Rencoret J."/>
            <person name="Gutierrez A."/>
            <person name="Sun H."/>
            <person name="Lindquist E."/>
            <person name="Barry K."/>
            <person name="Riley R."/>
            <person name="Grigoriev I.V."/>
            <person name="Henrissat B."/>
            <person name="Kues U."/>
            <person name="Berka R.M."/>
            <person name="Martinez A.T."/>
            <person name="Covert S.F."/>
            <person name="Blanchette R.A."/>
            <person name="Cullen D."/>
        </authorList>
    </citation>
    <scope>NUCLEOTIDE SEQUENCE [LARGE SCALE GENOMIC DNA]</scope>
    <source>
        <strain evidence="11 12">11061_1 CR5-6</strain>
    </source>
</reference>
<keyword evidence="12" id="KW-1185">Reference proteome</keyword>
<dbReference type="GO" id="GO:0052689">
    <property type="term" value="F:carboxylic ester hydrolase activity"/>
    <property type="evidence" value="ECO:0007669"/>
    <property type="project" value="UniProtKB-KW"/>
</dbReference>
<evidence type="ECO:0000256" key="8">
    <source>
        <dbReference type="ARBA" id="ARBA00031195"/>
    </source>
</evidence>
<evidence type="ECO:0000256" key="1">
    <source>
        <dbReference type="ARBA" id="ARBA00006499"/>
    </source>
</evidence>
<gene>
    <name evidence="11" type="ORF">PHLGIDRAFT_101312</name>
</gene>
<keyword evidence="5" id="KW-0378">Hydrolase</keyword>
<name>A0A0C3SED6_PHLG1</name>
<evidence type="ECO:0000256" key="6">
    <source>
        <dbReference type="ARBA" id="ARBA00022832"/>
    </source>
</evidence>
<dbReference type="Gene3D" id="3.40.50.1820">
    <property type="entry name" value="alpha/beta hydrolase"/>
    <property type="match status" value="1"/>
</dbReference>
<evidence type="ECO:0000256" key="4">
    <source>
        <dbReference type="ARBA" id="ARBA00022487"/>
    </source>
</evidence>
<organism evidence="11 12">
    <name type="scientific">Phlebiopsis gigantea (strain 11061_1 CR5-6)</name>
    <name type="common">White-rot fungus</name>
    <name type="synonym">Peniophora gigantea</name>
    <dbReference type="NCBI Taxonomy" id="745531"/>
    <lineage>
        <taxon>Eukaryota</taxon>
        <taxon>Fungi</taxon>
        <taxon>Dikarya</taxon>
        <taxon>Basidiomycota</taxon>
        <taxon>Agaricomycotina</taxon>
        <taxon>Agaricomycetes</taxon>
        <taxon>Polyporales</taxon>
        <taxon>Phanerochaetaceae</taxon>
        <taxon>Phlebiopsis</taxon>
    </lineage>
</organism>
<dbReference type="OrthoDB" id="2418081at2759"/>
<evidence type="ECO:0000313" key="12">
    <source>
        <dbReference type="Proteomes" id="UP000053257"/>
    </source>
</evidence>